<accession>A0AB34IVY1</accession>
<dbReference type="SMART" id="SM00855">
    <property type="entry name" value="PGAM"/>
    <property type="match status" value="1"/>
</dbReference>
<proteinExistence type="predicted"/>
<feature type="active site" description="Tele-phosphohistidine intermediate" evidence="1">
    <location>
        <position position="61"/>
    </location>
</feature>
<keyword evidence="4" id="KW-1185">Reference proteome</keyword>
<dbReference type="InterPro" id="IPR050275">
    <property type="entry name" value="PGM_Phosphatase"/>
</dbReference>
<protein>
    <recommendedName>
        <fullName evidence="5">Phosphoglycerate mutase (2,3-diphosphoglycerate-dependent)</fullName>
    </recommendedName>
</protein>
<feature type="binding site" evidence="2">
    <location>
        <position position="110"/>
    </location>
    <ligand>
        <name>substrate</name>
    </ligand>
</feature>
<dbReference type="Proteomes" id="UP001515480">
    <property type="component" value="Unassembled WGS sequence"/>
</dbReference>
<evidence type="ECO:0000313" key="3">
    <source>
        <dbReference type="EMBL" id="KAL1507369.1"/>
    </source>
</evidence>
<dbReference type="InterPro" id="IPR029033">
    <property type="entry name" value="His_PPase_superfam"/>
</dbReference>
<dbReference type="PANTHER" id="PTHR48100">
    <property type="entry name" value="BROAD-SPECIFICITY PHOSPHATASE YOR283W-RELATED"/>
    <property type="match status" value="1"/>
</dbReference>
<dbReference type="Pfam" id="PF00300">
    <property type="entry name" value="His_Phos_1"/>
    <property type="match status" value="1"/>
</dbReference>
<dbReference type="EMBL" id="JBGBPQ010000018">
    <property type="protein sequence ID" value="KAL1507369.1"/>
    <property type="molecule type" value="Genomic_DNA"/>
</dbReference>
<dbReference type="InterPro" id="IPR013078">
    <property type="entry name" value="His_Pase_superF_clade-1"/>
</dbReference>
<sequence>MALPRLAAKLALPLPSLRRRQAVSGFAVLLAQLPLHTAAAPPTLRLPPLEEGKRRLYLARHGETEWNVRGLIQGRTDNELNERGRAQAAALAALLAPTPLGIVASSPLRRAAETAAIVARDHPAARRVEEARLAEMDFGVLEGTAPPGNAAYAAVTAAWGRGETGARWEGGESADEVAARGLAGLRALGALGPRGVARHTLVVAHGRFNKIVIAALRGDVAKCNEIPQGNTCLNVIDVDEEGNVEVVAVNIQDHLKLLAVPA</sequence>
<dbReference type="PROSITE" id="PS00175">
    <property type="entry name" value="PG_MUTASE"/>
    <property type="match status" value="1"/>
</dbReference>
<dbReference type="GO" id="GO:0016791">
    <property type="term" value="F:phosphatase activity"/>
    <property type="evidence" value="ECO:0007669"/>
    <property type="project" value="TreeGrafter"/>
</dbReference>
<name>A0AB34IVY1_PRYPA</name>
<dbReference type="Gene3D" id="3.40.50.1240">
    <property type="entry name" value="Phosphoglycerate mutase-like"/>
    <property type="match status" value="1"/>
</dbReference>
<evidence type="ECO:0000256" key="1">
    <source>
        <dbReference type="PIRSR" id="PIRSR613078-1"/>
    </source>
</evidence>
<evidence type="ECO:0008006" key="5">
    <source>
        <dbReference type="Google" id="ProtNLM"/>
    </source>
</evidence>
<comment type="caution">
    <text evidence="3">The sequence shown here is derived from an EMBL/GenBank/DDBJ whole genome shotgun (WGS) entry which is preliminary data.</text>
</comment>
<reference evidence="3 4" key="1">
    <citation type="journal article" date="2024" name="Science">
        <title>Giant polyketide synthase enzymes in the biosynthesis of giant marine polyether toxins.</title>
        <authorList>
            <person name="Fallon T.R."/>
            <person name="Shende V.V."/>
            <person name="Wierzbicki I.H."/>
            <person name="Pendleton A.L."/>
            <person name="Watervoot N.F."/>
            <person name="Auber R.P."/>
            <person name="Gonzalez D.J."/>
            <person name="Wisecaver J.H."/>
            <person name="Moore B.S."/>
        </authorList>
    </citation>
    <scope>NUCLEOTIDE SEQUENCE [LARGE SCALE GENOMIC DNA]</scope>
    <source>
        <strain evidence="3 4">12B1</strain>
    </source>
</reference>
<evidence type="ECO:0000256" key="2">
    <source>
        <dbReference type="PIRSR" id="PIRSR613078-2"/>
    </source>
</evidence>
<gene>
    <name evidence="3" type="ORF">AB1Y20_008215</name>
</gene>
<organism evidence="3 4">
    <name type="scientific">Prymnesium parvum</name>
    <name type="common">Toxic golden alga</name>
    <dbReference type="NCBI Taxonomy" id="97485"/>
    <lineage>
        <taxon>Eukaryota</taxon>
        <taxon>Haptista</taxon>
        <taxon>Haptophyta</taxon>
        <taxon>Prymnesiophyceae</taxon>
        <taxon>Prymnesiales</taxon>
        <taxon>Prymnesiaceae</taxon>
        <taxon>Prymnesium</taxon>
    </lineage>
</organism>
<dbReference type="SUPFAM" id="SSF53254">
    <property type="entry name" value="Phosphoglycerate mutase-like"/>
    <property type="match status" value="1"/>
</dbReference>
<dbReference type="InterPro" id="IPR001345">
    <property type="entry name" value="PG/BPGM_mutase_AS"/>
</dbReference>
<evidence type="ECO:0000313" key="4">
    <source>
        <dbReference type="Proteomes" id="UP001515480"/>
    </source>
</evidence>
<dbReference type="CDD" id="cd07067">
    <property type="entry name" value="HP_PGM_like"/>
    <property type="match status" value="1"/>
</dbReference>
<feature type="binding site" evidence="2">
    <location>
        <begin position="60"/>
        <end position="67"/>
    </location>
    <ligand>
        <name>substrate</name>
    </ligand>
</feature>
<dbReference type="AlphaFoldDB" id="A0AB34IVY1"/>
<feature type="active site" description="Proton donor/acceptor" evidence="1">
    <location>
        <position position="135"/>
    </location>
</feature>